<dbReference type="InterPro" id="IPR036388">
    <property type="entry name" value="WH-like_DNA-bd_sf"/>
</dbReference>
<dbReference type="Gene3D" id="1.10.10.10">
    <property type="entry name" value="Winged helix-like DNA-binding domain superfamily/Winged helix DNA-binding domain"/>
    <property type="match status" value="1"/>
</dbReference>
<dbReference type="Pfam" id="PF00126">
    <property type="entry name" value="HTH_1"/>
    <property type="match status" value="1"/>
</dbReference>
<dbReference type="SUPFAM" id="SSF53850">
    <property type="entry name" value="Periplasmic binding protein-like II"/>
    <property type="match status" value="1"/>
</dbReference>
<evidence type="ECO:0000259" key="5">
    <source>
        <dbReference type="PROSITE" id="PS50931"/>
    </source>
</evidence>
<evidence type="ECO:0000256" key="1">
    <source>
        <dbReference type="ARBA" id="ARBA00009437"/>
    </source>
</evidence>
<evidence type="ECO:0000256" key="2">
    <source>
        <dbReference type="ARBA" id="ARBA00023015"/>
    </source>
</evidence>
<dbReference type="Pfam" id="PF03466">
    <property type="entry name" value="LysR_substrate"/>
    <property type="match status" value="1"/>
</dbReference>
<dbReference type="Gene3D" id="3.40.190.10">
    <property type="entry name" value="Periplasmic binding protein-like II"/>
    <property type="match status" value="2"/>
</dbReference>
<keyword evidence="7" id="KW-1185">Reference proteome</keyword>
<dbReference type="NCBIfam" id="TIGR02424">
    <property type="entry name" value="TF_pcaQ"/>
    <property type="match status" value="1"/>
</dbReference>
<dbReference type="PANTHER" id="PTHR30419">
    <property type="entry name" value="HTH-TYPE TRANSCRIPTIONAL REGULATOR YBHD"/>
    <property type="match status" value="1"/>
</dbReference>
<dbReference type="STRING" id="569882.SAMN04490248_1265"/>
<dbReference type="GO" id="GO:0019619">
    <property type="term" value="P:3,4-dihydroxybenzoate catabolic process"/>
    <property type="evidence" value="ECO:0007669"/>
    <property type="project" value="InterPro"/>
</dbReference>
<dbReference type="PROSITE" id="PS50931">
    <property type="entry name" value="HTH_LYSR"/>
    <property type="match status" value="1"/>
</dbReference>
<dbReference type="AlphaFoldDB" id="A0A1H8V717"/>
<organism evidence="6 7">
    <name type="scientific">Salinihabitans flavidus</name>
    <dbReference type="NCBI Taxonomy" id="569882"/>
    <lineage>
        <taxon>Bacteria</taxon>
        <taxon>Pseudomonadati</taxon>
        <taxon>Pseudomonadota</taxon>
        <taxon>Alphaproteobacteria</taxon>
        <taxon>Rhodobacterales</taxon>
        <taxon>Roseobacteraceae</taxon>
        <taxon>Salinihabitans</taxon>
    </lineage>
</organism>
<dbReference type="EMBL" id="FODS01000026">
    <property type="protein sequence ID" value="SEP11262.1"/>
    <property type="molecule type" value="Genomic_DNA"/>
</dbReference>
<reference evidence="6 7" key="1">
    <citation type="submission" date="2016-10" db="EMBL/GenBank/DDBJ databases">
        <authorList>
            <person name="de Groot N.N."/>
        </authorList>
    </citation>
    <scope>NUCLEOTIDE SEQUENCE [LARGE SCALE GENOMIC DNA]</scope>
    <source>
        <strain evidence="6 7">DSM 27842</strain>
    </source>
</reference>
<evidence type="ECO:0000256" key="3">
    <source>
        <dbReference type="ARBA" id="ARBA00023125"/>
    </source>
</evidence>
<evidence type="ECO:0000313" key="7">
    <source>
        <dbReference type="Proteomes" id="UP000198893"/>
    </source>
</evidence>
<accession>A0A1H8V717</accession>
<dbReference type="GO" id="GO:0003700">
    <property type="term" value="F:DNA-binding transcription factor activity"/>
    <property type="evidence" value="ECO:0007669"/>
    <property type="project" value="InterPro"/>
</dbReference>
<comment type="similarity">
    <text evidence="1">Belongs to the LysR transcriptional regulatory family.</text>
</comment>
<protein>
    <submittedName>
        <fullName evidence="6">LysR family transcriptional regulator, pca operon transcriptional activator</fullName>
    </submittedName>
</protein>
<dbReference type="PANTHER" id="PTHR30419:SF8">
    <property type="entry name" value="NITROGEN ASSIMILATION TRANSCRIPTIONAL ACTIVATOR-RELATED"/>
    <property type="match status" value="1"/>
</dbReference>
<dbReference type="InterPro" id="IPR000847">
    <property type="entry name" value="LysR_HTH_N"/>
</dbReference>
<keyword evidence="4" id="KW-0804">Transcription</keyword>
<dbReference type="GO" id="GO:0045893">
    <property type="term" value="P:positive regulation of DNA-templated transcription"/>
    <property type="evidence" value="ECO:0007669"/>
    <property type="project" value="InterPro"/>
</dbReference>
<dbReference type="InterPro" id="IPR036390">
    <property type="entry name" value="WH_DNA-bd_sf"/>
</dbReference>
<proteinExistence type="inferred from homology"/>
<dbReference type="InterPro" id="IPR012787">
    <property type="entry name" value="TF_PcaQ"/>
</dbReference>
<gene>
    <name evidence="6" type="ORF">SAMN04490248_1265</name>
</gene>
<dbReference type="Proteomes" id="UP000198893">
    <property type="component" value="Unassembled WGS sequence"/>
</dbReference>
<evidence type="ECO:0000256" key="4">
    <source>
        <dbReference type="ARBA" id="ARBA00023163"/>
    </source>
</evidence>
<feature type="domain" description="HTH lysR-type" evidence="5">
    <location>
        <begin position="5"/>
        <end position="62"/>
    </location>
</feature>
<dbReference type="GO" id="GO:0003677">
    <property type="term" value="F:DNA binding"/>
    <property type="evidence" value="ECO:0007669"/>
    <property type="project" value="UniProtKB-KW"/>
</dbReference>
<name>A0A1H8V717_9RHOB</name>
<dbReference type="PRINTS" id="PR00039">
    <property type="entry name" value="HTHLYSR"/>
</dbReference>
<dbReference type="GO" id="GO:0005829">
    <property type="term" value="C:cytosol"/>
    <property type="evidence" value="ECO:0007669"/>
    <property type="project" value="TreeGrafter"/>
</dbReference>
<keyword evidence="3" id="KW-0238">DNA-binding</keyword>
<sequence>MDPRLRLRHIACFLEIARAGSLVAAADRLAVTQPAVSKTLRELEDILGQWLFDRSGRGLRLNAAGRAFQQFAGVGMAELERAQNTVRGAHFGQSRLSLGALPTAATELAPRAALAFHEAHPGCVLRVQTGPNWLLLSQLREGTLDLVVGRMAEPDLMAGLSFEQLYLEDVVAVVRADHPLHGDVDADQLLTYPLILPPRGAVIRPTVRGFLTSIGAGDPAPMFETVSLAFGRRTLVGSDAIWFISRGVVSDELGNGRLRTLKMKAPILAGPVGISQREDAQPMIERKTLTDCLRAVAASDLHQVTN</sequence>
<dbReference type="InterPro" id="IPR050950">
    <property type="entry name" value="HTH-type_LysR_regulators"/>
</dbReference>
<dbReference type="InterPro" id="IPR005119">
    <property type="entry name" value="LysR_subst-bd"/>
</dbReference>
<dbReference type="RefSeq" id="WP_245729518.1">
    <property type="nucleotide sequence ID" value="NZ_FODS01000026.1"/>
</dbReference>
<dbReference type="SUPFAM" id="SSF46785">
    <property type="entry name" value="Winged helix' DNA-binding domain"/>
    <property type="match status" value="1"/>
</dbReference>
<keyword evidence="2" id="KW-0805">Transcription regulation</keyword>
<evidence type="ECO:0000313" key="6">
    <source>
        <dbReference type="EMBL" id="SEP11262.1"/>
    </source>
</evidence>